<dbReference type="EMBL" id="BJXX01000196">
    <property type="protein sequence ID" value="GEN36526.1"/>
    <property type="molecule type" value="Genomic_DNA"/>
</dbReference>
<sequence>MAVTGRTTEVQMVLLFQDGVDAKGNVKLAKKIYKNVAPSVSGDDIHEIANALAGLQTLPFAGVQQVVVSELTEE</sequence>
<name>A0A511VC89_9BACL</name>
<protein>
    <recommendedName>
        <fullName evidence="1">DUF1659 domain-containing protein</fullName>
    </recommendedName>
</protein>
<comment type="caution">
    <text evidence="2">The sequence shown here is derived from an EMBL/GenBank/DDBJ whole genome shotgun (WGS) entry which is preliminary data.</text>
</comment>
<accession>A0A511VC89</accession>
<dbReference type="OrthoDB" id="48766at2"/>
<proteinExistence type="predicted"/>
<evidence type="ECO:0000313" key="2">
    <source>
        <dbReference type="EMBL" id="GEN36526.1"/>
    </source>
</evidence>
<dbReference type="AlphaFoldDB" id="A0A511VC89"/>
<reference evidence="2 3" key="1">
    <citation type="submission" date="2019-07" db="EMBL/GenBank/DDBJ databases">
        <title>Whole genome shotgun sequence of Aneurinibacillus danicus NBRC 102444.</title>
        <authorList>
            <person name="Hosoyama A."/>
            <person name="Uohara A."/>
            <person name="Ohji S."/>
            <person name="Ichikawa N."/>
        </authorList>
    </citation>
    <scope>NUCLEOTIDE SEQUENCE [LARGE SCALE GENOMIC DNA]</scope>
    <source>
        <strain evidence="2 3">NBRC 102444</strain>
    </source>
</reference>
<gene>
    <name evidence="2" type="ORF">ADA01nite_39860</name>
</gene>
<dbReference type="RefSeq" id="WP_146812167.1">
    <property type="nucleotide sequence ID" value="NZ_BJXX01000196.1"/>
</dbReference>
<dbReference type="Proteomes" id="UP000321157">
    <property type="component" value="Unassembled WGS sequence"/>
</dbReference>
<keyword evidence="3" id="KW-1185">Reference proteome</keyword>
<dbReference type="InterPro" id="IPR012454">
    <property type="entry name" value="DUF1659"/>
</dbReference>
<organism evidence="2 3">
    <name type="scientific">Aneurinibacillus danicus</name>
    <dbReference type="NCBI Taxonomy" id="267746"/>
    <lineage>
        <taxon>Bacteria</taxon>
        <taxon>Bacillati</taxon>
        <taxon>Bacillota</taxon>
        <taxon>Bacilli</taxon>
        <taxon>Bacillales</taxon>
        <taxon>Paenibacillaceae</taxon>
        <taxon>Aneurinibacillus group</taxon>
        <taxon>Aneurinibacillus</taxon>
    </lineage>
</organism>
<dbReference type="Pfam" id="PF07872">
    <property type="entry name" value="DUF1659"/>
    <property type="match status" value="1"/>
</dbReference>
<feature type="domain" description="DUF1659" evidence="1">
    <location>
        <begin position="3"/>
        <end position="73"/>
    </location>
</feature>
<evidence type="ECO:0000313" key="3">
    <source>
        <dbReference type="Proteomes" id="UP000321157"/>
    </source>
</evidence>
<evidence type="ECO:0000259" key="1">
    <source>
        <dbReference type="Pfam" id="PF07872"/>
    </source>
</evidence>